<dbReference type="OMA" id="CCRRWLK"/>
<dbReference type="Ensembl" id="ENSPMRT00000016532.1">
    <property type="protein sequence ID" value="ENSPMRP00000015476.1"/>
    <property type="gene ID" value="ENSPMRG00000010324.1"/>
</dbReference>
<feature type="compositionally biased region" description="Low complexity" evidence="1">
    <location>
        <begin position="809"/>
        <end position="821"/>
    </location>
</feature>
<feature type="compositionally biased region" description="Low complexity" evidence="1">
    <location>
        <begin position="871"/>
        <end position="892"/>
    </location>
</feature>
<proteinExistence type="predicted"/>
<feature type="compositionally biased region" description="Polar residues" evidence="1">
    <location>
        <begin position="893"/>
        <end position="905"/>
    </location>
</feature>
<dbReference type="PANTHER" id="PTHR15319">
    <property type="entry name" value="TATA BOX-BINDING PROTEIN ASSOCIATED FACTOR RNA POLYMERASE I SUBUNIT C"/>
    <property type="match status" value="1"/>
</dbReference>
<feature type="compositionally biased region" description="Low complexity" evidence="1">
    <location>
        <begin position="11"/>
        <end position="21"/>
    </location>
</feature>
<reference evidence="5" key="3">
    <citation type="submission" date="2025-09" db="UniProtKB">
        <authorList>
            <consortium name="Ensembl"/>
        </authorList>
    </citation>
    <scope>IDENTIFICATION</scope>
</reference>
<reference evidence="5" key="2">
    <citation type="submission" date="2025-08" db="UniProtKB">
        <authorList>
            <consortium name="Ensembl"/>
        </authorList>
    </citation>
    <scope>IDENTIFICATION</scope>
</reference>
<reference evidence="5 6" key="1">
    <citation type="journal article" date="2019" name="Proc. Natl. Acad. Sci. U.S.A.">
        <title>Regulatory changes in pterin and carotenoid genes underlie balanced color polymorphisms in the wall lizard.</title>
        <authorList>
            <person name="Andrade P."/>
            <person name="Pinho C."/>
            <person name="Perez I de Lanuza G."/>
            <person name="Afonso S."/>
            <person name="Brejcha J."/>
            <person name="Rubin C.J."/>
            <person name="Wallerman O."/>
            <person name="Pereira P."/>
            <person name="Sabatino S.J."/>
            <person name="Bellati A."/>
            <person name="Pellitteri-Rosa D."/>
            <person name="Bosakova Z."/>
            <person name="Bunikis I."/>
            <person name="Carretero M.A."/>
            <person name="Feiner N."/>
            <person name="Marsik P."/>
            <person name="Pauperio F."/>
            <person name="Salvi D."/>
            <person name="Soler L."/>
            <person name="While G.M."/>
            <person name="Uller T."/>
            <person name="Font E."/>
            <person name="Andersson L."/>
            <person name="Carneiro M."/>
        </authorList>
    </citation>
    <scope>NUCLEOTIDE SEQUENCE</scope>
</reference>
<feature type="compositionally biased region" description="Low complexity" evidence="1">
    <location>
        <begin position="46"/>
        <end position="56"/>
    </location>
</feature>
<feature type="domain" description="TAF1C C-terminal" evidence="4">
    <location>
        <begin position="945"/>
        <end position="1014"/>
    </location>
</feature>
<dbReference type="Pfam" id="PF20642">
    <property type="entry name" value="TAF1C_HB"/>
    <property type="match status" value="1"/>
</dbReference>
<name>A0A670IUQ9_PODMU</name>
<feature type="compositionally biased region" description="Basic residues" evidence="1">
    <location>
        <begin position="845"/>
        <end position="861"/>
    </location>
</feature>
<accession>A0A670IUQ9</accession>
<feature type="compositionally biased region" description="Pro residues" evidence="1">
    <location>
        <begin position="28"/>
        <end position="45"/>
    </location>
</feature>
<evidence type="ECO:0000259" key="4">
    <source>
        <dbReference type="Pfam" id="PF20643"/>
    </source>
</evidence>
<evidence type="ECO:0000259" key="2">
    <source>
        <dbReference type="Pfam" id="PF20641"/>
    </source>
</evidence>
<evidence type="ECO:0000256" key="1">
    <source>
        <dbReference type="SAM" id="MobiDB-lite"/>
    </source>
</evidence>
<feature type="region of interest" description="Disordered" evidence="1">
    <location>
        <begin position="766"/>
        <end position="821"/>
    </location>
</feature>
<keyword evidence="6" id="KW-1185">Reference proteome</keyword>
<dbReference type="GeneTree" id="ENSGT00390000010767"/>
<dbReference type="InterPro" id="IPR049089">
    <property type="entry name" value="TAF1C_C"/>
</dbReference>
<feature type="compositionally biased region" description="Pro residues" evidence="1">
    <location>
        <begin position="708"/>
        <end position="722"/>
    </location>
</feature>
<feature type="region of interest" description="Disordered" evidence="1">
    <location>
        <begin position="1"/>
        <end position="74"/>
    </location>
</feature>
<feature type="domain" description="TAF1C helical bundle" evidence="3">
    <location>
        <begin position="622"/>
        <end position="867"/>
    </location>
</feature>
<feature type="compositionally biased region" description="Low complexity" evidence="1">
    <location>
        <begin position="938"/>
        <end position="955"/>
    </location>
</feature>
<dbReference type="GO" id="GO:0001164">
    <property type="term" value="F:RNA polymerase I core promoter sequence-specific DNA binding"/>
    <property type="evidence" value="ECO:0007669"/>
    <property type="project" value="TreeGrafter"/>
</dbReference>
<sequence length="1014" mass="110545">MKHANRLAQQRRVPGGALRPLGGAGGPPARPLWAPPPWPLLPPGAPRGLRARSALRLPPPPPPPPAPRVRSPMAAAAAGAFPRALFPGYFQAGPPSRRRSASRASPLVAGWGCYGQVMPDPAAPGQDPPRFVPRRLPKAVRERWTPSEAAPLPLTPPNAGCRVPPMTPQDILLQGLMLRSSEATNTGAQAALGFPDQLGAFFVDYPDVAFGTMGQLLQDNFHLGDVPVQRKKRRNVCRVSHLLKHIDAPDAVSCSFFGGKSIMRLCRDWLFEMPLELMADWLHEDLAEQWRRLSFDETPTGGALAWLPREGSGGPSSRGCLVHPSGEAMNQLYFQDVALKPTTSGSLRPRTRGRPAQFELNGRVQQVAAAQVDGIDFVGVRSDYHCGAWKMKPGGAPVLLQVVGTETPCSSIAVSPHLPGELSFCTQGGALYAWNVETGLQRLQQDSETLFFRDPSPWRWSEFTAHPRVLSFADRTGLVGIDQRVSSQHRMELFKVGGEADCQRGERVVLSKYLGQAEPYQHLVATQFSVYVLDERFPLVPALSWEHMMQRPPIYGLLSPAVAPQRSHKLLLGSHHDQELLLLQYTGGADTPCQLWGPPRKVPSILESLPHFPVQVPIRQEALRQRLALPTAGIAAALGQQGQSQTLLVFQLSEAGDLFYQPLLHQQEEEEEGAFEGPQPAPEAPQQEEEEDAPRGPDEAARPCEGSPLPPATPPAPLAPPVAAPSAYQRWIRAFQKAWKRLPEAAQGRARLPAILSQSRLFTRRELREPAGDQAPSYGEARQRLRQAMREKRAVCPRQPAGRAPSPPGLEQEGPPGELGQRLAASWAGGWADWWQEKLGATKAQKQRALREQRRRRKRARGTPSLSGSFTSTTSCQSDASDSSWWAASSQTPSEAPTDSESLHSLASATLKAPCLAPESRVSVPCSPTASQGPPPDSQGSPSSSQLLSSQTLSTRGIPKERRHTLRHYLAIFDEPDEPPAELPASQASSRGSQRPLPSSQGSQGPRKRPRMGF</sequence>
<feature type="compositionally biased region" description="Pro residues" evidence="1">
    <location>
        <begin position="57"/>
        <end position="67"/>
    </location>
</feature>
<feature type="region of interest" description="Disordered" evidence="1">
    <location>
        <begin position="668"/>
        <end position="722"/>
    </location>
</feature>
<organism evidence="5 6">
    <name type="scientific">Podarcis muralis</name>
    <name type="common">Wall lizard</name>
    <name type="synonym">Lacerta muralis</name>
    <dbReference type="NCBI Taxonomy" id="64176"/>
    <lineage>
        <taxon>Eukaryota</taxon>
        <taxon>Metazoa</taxon>
        <taxon>Chordata</taxon>
        <taxon>Craniata</taxon>
        <taxon>Vertebrata</taxon>
        <taxon>Euteleostomi</taxon>
        <taxon>Lepidosauria</taxon>
        <taxon>Squamata</taxon>
        <taxon>Bifurcata</taxon>
        <taxon>Unidentata</taxon>
        <taxon>Episquamata</taxon>
        <taxon>Laterata</taxon>
        <taxon>Lacertibaenia</taxon>
        <taxon>Lacertidae</taxon>
        <taxon>Podarcis</taxon>
    </lineage>
</organism>
<dbReference type="Pfam" id="PF20641">
    <property type="entry name" value="TAF1C_beta-prop"/>
    <property type="match status" value="1"/>
</dbReference>
<dbReference type="Pfam" id="PF20643">
    <property type="entry name" value="TAF1C_C"/>
    <property type="match status" value="1"/>
</dbReference>
<feature type="region of interest" description="Disordered" evidence="1">
    <location>
        <begin position="917"/>
        <end position="1014"/>
    </location>
</feature>
<evidence type="ECO:0000313" key="6">
    <source>
        <dbReference type="Proteomes" id="UP000472272"/>
    </source>
</evidence>
<protein>
    <submittedName>
        <fullName evidence="5">TATA-box binding protein associated factor, RNA polymerase I subunit C</fullName>
    </submittedName>
</protein>
<evidence type="ECO:0000259" key="3">
    <source>
        <dbReference type="Pfam" id="PF20642"/>
    </source>
</evidence>
<dbReference type="InterPro" id="IPR049090">
    <property type="entry name" value="TAF1C_HB"/>
</dbReference>
<gene>
    <name evidence="5" type="primary">TAF1C</name>
</gene>
<feature type="compositionally biased region" description="Polar residues" evidence="1">
    <location>
        <begin position="986"/>
        <end position="1004"/>
    </location>
</feature>
<dbReference type="PANTHER" id="PTHR15319:SF1">
    <property type="entry name" value="TATA BOX-BINDING PROTEIN-ASSOCIATED FACTOR RNA POLYMERASE I SUBUNIT C"/>
    <property type="match status" value="1"/>
</dbReference>
<dbReference type="AlphaFoldDB" id="A0A670IUQ9"/>
<dbReference type="GO" id="GO:0001650">
    <property type="term" value="C:fibrillar center"/>
    <property type="evidence" value="ECO:0007669"/>
    <property type="project" value="TreeGrafter"/>
</dbReference>
<feature type="domain" description="TAF1C beta-propeller" evidence="2">
    <location>
        <begin position="378"/>
        <end position="515"/>
    </location>
</feature>
<feature type="region of interest" description="Disordered" evidence="1">
    <location>
        <begin position="841"/>
        <end position="905"/>
    </location>
</feature>
<dbReference type="InterPro" id="IPR049087">
    <property type="entry name" value="TAF1C_beta-prop"/>
</dbReference>
<dbReference type="InterPro" id="IPR038801">
    <property type="entry name" value="TAF1C"/>
</dbReference>
<dbReference type="Proteomes" id="UP000472272">
    <property type="component" value="Chromosome 11"/>
</dbReference>
<feature type="compositionally biased region" description="Basic and acidic residues" evidence="1">
    <location>
        <begin position="693"/>
        <end position="702"/>
    </location>
</feature>
<evidence type="ECO:0000313" key="5">
    <source>
        <dbReference type="Ensembl" id="ENSPMRP00000015476.1"/>
    </source>
</evidence>